<name>A0A135S2B4_9PEZI</name>
<evidence type="ECO:0000256" key="1">
    <source>
        <dbReference type="SAM" id="MobiDB-lite"/>
    </source>
</evidence>
<dbReference type="AlphaFoldDB" id="A0A135S2B4"/>
<proteinExistence type="predicted"/>
<comment type="caution">
    <text evidence="2">The sequence shown here is derived from an EMBL/GenBank/DDBJ whole genome shotgun (WGS) entry which is preliminary data.</text>
</comment>
<protein>
    <submittedName>
        <fullName evidence="2">Uncharacterized protein</fullName>
    </submittedName>
</protein>
<sequence length="182" mass="19818">MQYHPRAVRLWLVKSLLSSRSSIPFPSLVLSFPTLALWLSRLFLDLSWAISVTFWSSEFIEHPQTKILRVVGSSGGTKPPEAIHRNSASSSALPPTFSFPPSSPVFGLIVVHFIIFRRPSLNIAVHSPGRLLRRGPVGSVAFHTCVQLSTARAAAGQPIEPNPSTLPNPTPPSLEVELPPST</sequence>
<gene>
    <name evidence="2" type="ORF">CSIM01_00777</name>
</gene>
<organism evidence="2 3">
    <name type="scientific">Colletotrichum simmondsii</name>
    <dbReference type="NCBI Taxonomy" id="703756"/>
    <lineage>
        <taxon>Eukaryota</taxon>
        <taxon>Fungi</taxon>
        <taxon>Dikarya</taxon>
        <taxon>Ascomycota</taxon>
        <taxon>Pezizomycotina</taxon>
        <taxon>Sordariomycetes</taxon>
        <taxon>Hypocreomycetidae</taxon>
        <taxon>Glomerellales</taxon>
        <taxon>Glomerellaceae</taxon>
        <taxon>Colletotrichum</taxon>
        <taxon>Colletotrichum acutatum species complex</taxon>
    </lineage>
</organism>
<evidence type="ECO:0000313" key="3">
    <source>
        <dbReference type="Proteomes" id="UP000070328"/>
    </source>
</evidence>
<feature type="region of interest" description="Disordered" evidence="1">
    <location>
        <begin position="154"/>
        <end position="182"/>
    </location>
</feature>
<dbReference type="EMBL" id="JFBX01000728">
    <property type="protein sequence ID" value="KXH30063.1"/>
    <property type="molecule type" value="Genomic_DNA"/>
</dbReference>
<feature type="compositionally biased region" description="Pro residues" evidence="1">
    <location>
        <begin position="160"/>
        <end position="172"/>
    </location>
</feature>
<accession>A0A135S2B4</accession>
<keyword evidence="3" id="KW-1185">Reference proteome</keyword>
<evidence type="ECO:0000313" key="2">
    <source>
        <dbReference type="EMBL" id="KXH30063.1"/>
    </source>
</evidence>
<dbReference type="Proteomes" id="UP000070328">
    <property type="component" value="Unassembled WGS sequence"/>
</dbReference>
<reference evidence="2 3" key="1">
    <citation type="submission" date="2014-02" db="EMBL/GenBank/DDBJ databases">
        <title>The genome sequence of Colletotrichum simmondsii CBS122122.</title>
        <authorList>
            <person name="Baroncelli R."/>
            <person name="Thon M.R."/>
        </authorList>
    </citation>
    <scope>NUCLEOTIDE SEQUENCE [LARGE SCALE GENOMIC DNA]</scope>
    <source>
        <strain evidence="2 3">CBS122122</strain>
    </source>
</reference>